<sequence length="180" mass="19174">MTASAPDLLTSFYGKGTAPVPTPPVRMSPSLKGTLPWSASASAPCTGEHAQRSHVFPFQWLLVTAAVEGSHAPCYGLSAASDRQASLADATAADQRHPRSVLVEVSVLNAPTGNQHPWMKRPLIRTCPPLRQLAAGCISLRRLTRGYGGWEARVVGLSGSSERSQSGMTDRCPTDVPNER</sequence>
<dbReference type="EMBL" id="LCWV01000005">
    <property type="protein sequence ID" value="PWI73392.1"/>
    <property type="molecule type" value="Genomic_DNA"/>
</dbReference>
<evidence type="ECO:0000313" key="2">
    <source>
        <dbReference type="EMBL" id="PWI73392.1"/>
    </source>
</evidence>
<organism evidence="2 3">
    <name type="scientific">Purpureocillium lilacinum</name>
    <name type="common">Paecilomyces lilacinus</name>
    <dbReference type="NCBI Taxonomy" id="33203"/>
    <lineage>
        <taxon>Eukaryota</taxon>
        <taxon>Fungi</taxon>
        <taxon>Dikarya</taxon>
        <taxon>Ascomycota</taxon>
        <taxon>Pezizomycotina</taxon>
        <taxon>Sordariomycetes</taxon>
        <taxon>Hypocreomycetidae</taxon>
        <taxon>Hypocreales</taxon>
        <taxon>Ophiocordycipitaceae</taxon>
        <taxon>Purpureocillium</taxon>
    </lineage>
</organism>
<protein>
    <submittedName>
        <fullName evidence="2">Uncharacterized protein</fullName>
    </submittedName>
</protein>
<reference evidence="2 3" key="1">
    <citation type="journal article" date="2016" name="Front. Microbiol.">
        <title>Genome and transcriptome sequences reveal the specific parasitism of the nematophagous Purpureocillium lilacinum 36-1.</title>
        <authorList>
            <person name="Xie J."/>
            <person name="Li S."/>
            <person name="Mo C."/>
            <person name="Xiao X."/>
            <person name="Peng D."/>
            <person name="Wang G."/>
            <person name="Xiao Y."/>
        </authorList>
    </citation>
    <scope>NUCLEOTIDE SEQUENCE [LARGE SCALE GENOMIC DNA]</scope>
    <source>
        <strain evidence="2 3">36-1</strain>
    </source>
</reference>
<accession>A0A2U3EG02</accession>
<proteinExistence type="predicted"/>
<gene>
    <name evidence="2" type="ORF">PCL_10407</name>
</gene>
<comment type="caution">
    <text evidence="2">The sequence shown here is derived from an EMBL/GenBank/DDBJ whole genome shotgun (WGS) entry which is preliminary data.</text>
</comment>
<evidence type="ECO:0000256" key="1">
    <source>
        <dbReference type="SAM" id="MobiDB-lite"/>
    </source>
</evidence>
<name>A0A2U3EG02_PURLI</name>
<feature type="compositionally biased region" description="Polar residues" evidence="1">
    <location>
        <begin position="158"/>
        <end position="168"/>
    </location>
</feature>
<evidence type="ECO:0000313" key="3">
    <source>
        <dbReference type="Proteomes" id="UP000245956"/>
    </source>
</evidence>
<feature type="region of interest" description="Disordered" evidence="1">
    <location>
        <begin position="158"/>
        <end position="180"/>
    </location>
</feature>
<dbReference type="Proteomes" id="UP000245956">
    <property type="component" value="Unassembled WGS sequence"/>
</dbReference>
<dbReference type="AlphaFoldDB" id="A0A2U3EG02"/>